<dbReference type="InterPro" id="IPR000504">
    <property type="entry name" value="RRM_dom"/>
</dbReference>
<dbReference type="Proteomes" id="UP000235145">
    <property type="component" value="Unassembled WGS sequence"/>
</dbReference>
<accession>A0A9R1UHA4</accession>
<dbReference type="Pfam" id="PF00076">
    <property type="entry name" value="RRM_1"/>
    <property type="match status" value="1"/>
</dbReference>
<dbReference type="CDD" id="cd00590">
    <property type="entry name" value="RRM_SF"/>
    <property type="match status" value="1"/>
</dbReference>
<organism evidence="3 4">
    <name type="scientific">Lactuca sativa</name>
    <name type="common">Garden lettuce</name>
    <dbReference type="NCBI Taxonomy" id="4236"/>
    <lineage>
        <taxon>Eukaryota</taxon>
        <taxon>Viridiplantae</taxon>
        <taxon>Streptophyta</taxon>
        <taxon>Embryophyta</taxon>
        <taxon>Tracheophyta</taxon>
        <taxon>Spermatophyta</taxon>
        <taxon>Magnoliopsida</taxon>
        <taxon>eudicotyledons</taxon>
        <taxon>Gunneridae</taxon>
        <taxon>Pentapetalae</taxon>
        <taxon>asterids</taxon>
        <taxon>campanulids</taxon>
        <taxon>Asterales</taxon>
        <taxon>Asteraceae</taxon>
        <taxon>Cichorioideae</taxon>
        <taxon>Cichorieae</taxon>
        <taxon>Lactucinae</taxon>
        <taxon>Lactuca</taxon>
    </lineage>
</organism>
<dbReference type="PROSITE" id="PS50102">
    <property type="entry name" value="RRM"/>
    <property type="match status" value="1"/>
</dbReference>
<dbReference type="PANTHER" id="PTHR47150">
    <property type="entry name" value="OS12G0169200 PROTEIN"/>
    <property type="match status" value="1"/>
</dbReference>
<gene>
    <name evidence="3" type="ORF">LSAT_V11C900495750</name>
</gene>
<dbReference type="InterPro" id="IPR035979">
    <property type="entry name" value="RBD_domain_sf"/>
</dbReference>
<keyword evidence="4" id="KW-1185">Reference proteome</keyword>
<protein>
    <recommendedName>
        <fullName evidence="2">RRM domain-containing protein</fullName>
    </recommendedName>
</protein>
<dbReference type="PANTHER" id="PTHR47150:SF5">
    <property type="entry name" value="OS07G0546750 PROTEIN"/>
    <property type="match status" value="1"/>
</dbReference>
<comment type="caution">
    <text evidence="3">The sequence shown here is derived from an EMBL/GenBank/DDBJ whole genome shotgun (WGS) entry which is preliminary data.</text>
</comment>
<sequence>MSELVARDSLDEFCKCVVIIYGPRYLCIPTFTDVQSLYTHHASVHGFTGDPIRIMYKTYQEKARKDVGRAFGVLKKNWRILQHSARPRSEWTEARRRRWKNLPRTGDQLRWNHNGVTTMFVSNLPPKARKESLKKIFAKFGEVVDVYMAMKKDVNKKAFAFVRFRKAKDEHGLEKTLQGIKYDGRFLEVNIVMFERKPF</sequence>
<evidence type="ECO:0000313" key="4">
    <source>
        <dbReference type="Proteomes" id="UP000235145"/>
    </source>
</evidence>
<evidence type="ECO:0000259" key="2">
    <source>
        <dbReference type="PROSITE" id="PS50102"/>
    </source>
</evidence>
<dbReference type="SUPFAM" id="SSF54928">
    <property type="entry name" value="RNA-binding domain, RBD"/>
    <property type="match status" value="1"/>
</dbReference>
<reference evidence="3 4" key="1">
    <citation type="journal article" date="2017" name="Nat. Commun.">
        <title>Genome assembly with in vitro proximity ligation data and whole-genome triplication in lettuce.</title>
        <authorList>
            <person name="Reyes-Chin-Wo S."/>
            <person name="Wang Z."/>
            <person name="Yang X."/>
            <person name="Kozik A."/>
            <person name="Arikit S."/>
            <person name="Song C."/>
            <person name="Xia L."/>
            <person name="Froenicke L."/>
            <person name="Lavelle D.O."/>
            <person name="Truco M.J."/>
            <person name="Xia R."/>
            <person name="Zhu S."/>
            <person name="Xu C."/>
            <person name="Xu H."/>
            <person name="Xu X."/>
            <person name="Cox K."/>
            <person name="Korf I."/>
            <person name="Meyers B.C."/>
            <person name="Michelmore R.W."/>
        </authorList>
    </citation>
    <scope>NUCLEOTIDE SEQUENCE [LARGE SCALE GENOMIC DNA]</scope>
    <source>
        <strain evidence="4">cv. Salinas</strain>
        <tissue evidence="3">Seedlings</tissue>
    </source>
</reference>
<dbReference type="InterPro" id="IPR012677">
    <property type="entry name" value="Nucleotide-bd_a/b_plait_sf"/>
</dbReference>
<dbReference type="SMART" id="SM00360">
    <property type="entry name" value="RRM"/>
    <property type="match status" value="1"/>
</dbReference>
<dbReference type="EMBL" id="NBSK02000009">
    <property type="protein sequence ID" value="KAJ0187342.1"/>
    <property type="molecule type" value="Genomic_DNA"/>
</dbReference>
<feature type="domain" description="RRM" evidence="2">
    <location>
        <begin position="117"/>
        <end position="194"/>
    </location>
</feature>
<dbReference type="GO" id="GO:0003723">
    <property type="term" value="F:RNA binding"/>
    <property type="evidence" value="ECO:0007669"/>
    <property type="project" value="UniProtKB-UniRule"/>
</dbReference>
<dbReference type="AlphaFoldDB" id="A0A9R1UHA4"/>
<evidence type="ECO:0000256" key="1">
    <source>
        <dbReference type="PROSITE-ProRule" id="PRU00176"/>
    </source>
</evidence>
<dbReference type="Gene3D" id="3.30.70.330">
    <property type="match status" value="1"/>
</dbReference>
<name>A0A9R1UHA4_LACSA</name>
<proteinExistence type="predicted"/>
<evidence type="ECO:0000313" key="3">
    <source>
        <dbReference type="EMBL" id="KAJ0187342.1"/>
    </source>
</evidence>
<keyword evidence="1" id="KW-0694">RNA-binding</keyword>